<comment type="caution">
    <text evidence="10">The sequence shown here is derived from an EMBL/GenBank/DDBJ whole genome shotgun (WGS) entry which is preliminary data.</text>
</comment>
<dbReference type="InterPro" id="IPR006157">
    <property type="entry name" value="FolB_dom"/>
</dbReference>
<dbReference type="RefSeq" id="WP_202936976.1">
    <property type="nucleotide sequence ID" value="NZ_JARQTW010000002.1"/>
</dbReference>
<dbReference type="GO" id="GO:0046654">
    <property type="term" value="P:tetrahydrofolate biosynthetic process"/>
    <property type="evidence" value="ECO:0007669"/>
    <property type="project" value="UniProtKB-UniRule"/>
</dbReference>
<reference evidence="10" key="1">
    <citation type="submission" date="2023-03" db="EMBL/GenBank/DDBJ databases">
        <title>Classification of Bisgaard taxon 6 and taxon 10 as Exercitatus varius gen. nov., spec. nov.</title>
        <authorList>
            <person name="Christensen H."/>
        </authorList>
    </citation>
    <scope>NUCLEOTIDE SEQUENCE</scope>
    <source>
        <strain evidence="10">86116</strain>
    </source>
</reference>
<comment type="catalytic activity">
    <reaction evidence="1">
        <text>7,8-dihydroneopterin = 7,8-dihydromonapterin</text>
        <dbReference type="Rhea" id="RHEA:45328"/>
        <dbReference type="ChEBI" id="CHEBI:17001"/>
        <dbReference type="ChEBI" id="CHEBI:71175"/>
        <dbReference type="EC" id="5.1.99.8"/>
    </reaction>
</comment>
<dbReference type="GO" id="GO:0004150">
    <property type="term" value="F:dihydroneopterin aldolase activity"/>
    <property type="evidence" value="ECO:0007669"/>
    <property type="project" value="UniProtKB-UniRule"/>
</dbReference>
<protein>
    <recommendedName>
        <fullName evidence="8">7,8-dihydroneopterin aldolase</fullName>
        <ecNumber evidence="8">4.1.2.25</ecNumber>
    </recommendedName>
</protein>
<dbReference type="PANTHER" id="PTHR42844">
    <property type="entry name" value="DIHYDRONEOPTERIN ALDOLASE 1-RELATED"/>
    <property type="match status" value="1"/>
</dbReference>
<evidence type="ECO:0000256" key="7">
    <source>
        <dbReference type="ARBA" id="ARBA00023239"/>
    </source>
</evidence>
<organism evidence="10 11">
    <name type="scientific">Exercitatus varius</name>
    <dbReference type="NCBI Taxonomy" id="67857"/>
    <lineage>
        <taxon>Bacteria</taxon>
        <taxon>Pseudomonadati</taxon>
        <taxon>Pseudomonadota</taxon>
        <taxon>Gammaproteobacteria</taxon>
        <taxon>Pasteurellales</taxon>
        <taxon>Pasteurellaceae</taxon>
        <taxon>Exercitatus</taxon>
    </lineage>
</organism>
<dbReference type="Gene3D" id="3.30.1130.10">
    <property type="match status" value="1"/>
</dbReference>
<dbReference type="EMBL" id="JARQTW010000002">
    <property type="protein sequence ID" value="MDG2949116.1"/>
    <property type="molecule type" value="Genomic_DNA"/>
</dbReference>
<evidence type="ECO:0000256" key="1">
    <source>
        <dbReference type="ARBA" id="ARBA00000693"/>
    </source>
</evidence>
<dbReference type="NCBIfam" id="TIGR00525">
    <property type="entry name" value="folB"/>
    <property type="match status" value="1"/>
</dbReference>
<gene>
    <name evidence="10" type="primary">folB</name>
    <name evidence="10" type="ORF">P7M15_01030</name>
</gene>
<keyword evidence="7 8" id="KW-0456">Lyase</keyword>
<dbReference type="InterPro" id="IPR006156">
    <property type="entry name" value="Dihydroneopterin_aldolase"/>
</dbReference>
<evidence type="ECO:0000256" key="4">
    <source>
        <dbReference type="ARBA" id="ARBA00005708"/>
    </source>
</evidence>
<proteinExistence type="inferred from homology"/>
<dbReference type="GO" id="GO:0016853">
    <property type="term" value="F:isomerase activity"/>
    <property type="evidence" value="ECO:0007669"/>
    <property type="project" value="UniProtKB-KW"/>
</dbReference>
<keyword evidence="6" id="KW-0413">Isomerase</keyword>
<dbReference type="CDD" id="cd00534">
    <property type="entry name" value="DHNA_DHNTPE"/>
    <property type="match status" value="1"/>
</dbReference>
<dbReference type="AlphaFoldDB" id="A0AAW6Q9I3"/>
<sequence length="120" mass="14075">MNDRIFIEELTVLAQIGVYDWEQRIKQRLIFDLEMAWDSRKAAETDDVADCLNYAEVSEFIINYVQSKPFLLIERVANEVAEQLQQRFRISWLRLKLSKPEAVKQARNVGIIIERGACSR</sequence>
<evidence type="ECO:0000259" key="9">
    <source>
        <dbReference type="SMART" id="SM00905"/>
    </source>
</evidence>
<dbReference type="Proteomes" id="UP001214976">
    <property type="component" value="Unassembled WGS sequence"/>
</dbReference>
<dbReference type="InterPro" id="IPR043133">
    <property type="entry name" value="GTP-CH-I_C/QueF"/>
</dbReference>
<comment type="pathway">
    <text evidence="3 8">Cofactor biosynthesis; tetrahydrofolate biosynthesis; 2-amino-4-hydroxy-6-hydroxymethyl-7,8-dihydropteridine diphosphate from 7,8-dihydroneopterin triphosphate: step 3/4.</text>
</comment>
<feature type="domain" description="Dihydroneopterin aldolase/epimerase" evidence="9">
    <location>
        <begin position="5"/>
        <end position="115"/>
    </location>
</feature>
<accession>A0AAW6Q9I3</accession>
<comment type="similarity">
    <text evidence="4 8">Belongs to the DHNA family.</text>
</comment>
<evidence type="ECO:0000256" key="8">
    <source>
        <dbReference type="RuleBase" id="RU362079"/>
    </source>
</evidence>
<dbReference type="PANTHER" id="PTHR42844:SF1">
    <property type="entry name" value="DIHYDRONEOPTERIN ALDOLASE 1-RELATED"/>
    <property type="match status" value="1"/>
</dbReference>
<dbReference type="Pfam" id="PF02152">
    <property type="entry name" value="FolB"/>
    <property type="match status" value="1"/>
</dbReference>
<dbReference type="NCBIfam" id="TIGR00526">
    <property type="entry name" value="folB_dom"/>
    <property type="match status" value="1"/>
</dbReference>
<dbReference type="SMART" id="SM00905">
    <property type="entry name" value="FolB"/>
    <property type="match status" value="1"/>
</dbReference>
<dbReference type="GO" id="GO:0046656">
    <property type="term" value="P:folic acid biosynthetic process"/>
    <property type="evidence" value="ECO:0007669"/>
    <property type="project" value="UniProtKB-UniRule"/>
</dbReference>
<evidence type="ECO:0000256" key="5">
    <source>
        <dbReference type="ARBA" id="ARBA00022909"/>
    </source>
</evidence>
<comment type="catalytic activity">
    <reaction evidence="2 8">
        <text>7,8-dihydroneopterin = 6-hydroxymethyl-7,8-dihydropterin + glycolaldehyde</text>
        <dbReference type="Rhea" id="RHEA:10540"/>
        <dbReference type="ChEBI" id="CHEBI:17001"/>
        <dbReference type="ChEBI" id="CHEBI:17071"/>
        <dbReference type="ChEBI" id="CHEBI:44841"/>
        <dbReference type="EC" id="4.1.2.25"/>
    </reaction>
</comment>
<name>A0AAW6Q9I3_9PAST</name>
<evidence type="ECO:0000313" key="10">
    <source>
        <dbReference type="EMBL" id="MDG2949116.1"/>
    </source>
</evidence>
<evidence type="ECO:0000256" key="2">
    <source>
        <dbReference type="ARBA" id="ARBA00001353"/>
    </source>
</evidence>
<evidence type="ECO:0000256" key="3">
    <source>
        <dbReference type="ARBA" id="ARBA00005013"/>
    </source>
</evidence>
<keyword evidence="5 8" id="KW-0289">Folate biosynthesis</keyword>
<evidence type="ECO:0000313" key="11">
    <source>
        <dbReference type="Proteomes" id="UP001214976"/>
    </source>
</evidence>
<dbReference type="FunFam" id="3.30.1130.10:FF:000002">
    <property type="entry name" value="7,8-dihydroneopterin aldolase"/>
    <property type="match status" value="1"/>
</dbReference>
<dbReference type="GO" id="GO:0005737">
    <property type="term" value="C:cytoplasm"/>
    <property type="evidence" value="ECO:0007669"/>
    <property type="project" value="TreeGrafter"/>
</dbReference>
<comment type="function">
    <text evidence="8">Catalyzes the conversion of 7,8-dihydroneopterin to 6-hydroxymethyl-7,8-dihydropterin.</text>
</comment>
<dbReference type="SUPFAM" id="SSF55620">
    <property type="entry name" value="Tetrahydrobiopterin biosynthesis enzymes-like"/>
    <property type="match status" value="1"/>
</dbReference>
<evidence type="ECO:0000256" key="6">
    <source>
        <dbReference type="ARBA" id="ARBA00023235"/>
    </source>
</evidence>
<dbReference type="EC" id="4.1.2.25" evidence="8"/>